<dbReference type="InterPro" id="IPR045582">
    <property type="entry name" value="Trehalase-like_N"/>
</dbReference>
<dbReference type="Gene3D" id="1.50.10.10">
    <property type="match status" value="1"/>
</dbReference>
<reference evidence="3" key="1">
    <citation type="journal article" date="2015" name="Proc. Natl. Acad. Sci. U.S.A.">
        <title>Bacterial clade with the ribosomal RNA operon on a small plasmid rather than the chromosome.</title>
        <authorList>
            <person name="Anda M."/>
            <person name="Ohtsubo Y."/>
            <person name="Okubo T."/>
            <person name="Sugawara M."/>
            <person name="Nagata Y."/>
            <person name="Tsuda M."/>
            <person name="Minamisawa K."/>
            <person name="Mitsui H."/>
        </authorList>
    </citation>
    <scope>NUCLEOTIDE SEQUENCE</scope>
    <source>
        <strain evidence="3">DSM 21988</strain>
    </source>
</reference>
<dbReference type="GO" id="GO:0005975">
    <property type="term" value="P:carbohydrate metabolic process"/>
    <property type="evidence" value="ECO:0007669"/>
    <property type="project" value="InterPro"/>
</dbReference>
<keyword evidence="3" id="KW-0378">Hydrolase</keyword>
<dbReference type="PANTHER" id="PTHR31616:SF0">
    <property type="entry name" value="GLUCAN 1,4-ALPHA-GLUCOSIDASE"/>
    <property type="match status" value="1"/>
</dbReference>
<dbReference type="InterPro" id="IPR012341">
    <property type="entry name" value="6hp_glycosidase-like_sf"/>
</dbReference>
<organism evidence="3">
    <name type="scientific">Aureimonas altamirensis</name>
    <dbReference type="NCBI Taxonomy" id="370622"/>
    <lineage>
        <taxon>Bacteria</taxon>
        <taxon>Pseudomonadati</taxon>
        <taxon>Pseudomonadota</taxon>
        <taxon>Alphaproteobacteria</taxon>
        <taxon>Hyphomicrobiales</taxon>
        <taxon>Aurantimonadaceae</taxon>
        <taxon>Aureimonas</taxon>
    </lineage>
</organism>
<sequence length="641" mass="72201">MGHPRARPSAPSRPVREALRIMNAASSATVPNRIADHGIIGDMRTAALVAVDGTIDYFCHPDLDSPSLFCSLLHPGAGFFSLCVDNDGFDTRQIYLPDTNILLTRFLDDGAIGEVSDFMPTDGSGRIVRRAKAVIGKVTFALRIVPRPDYGRIVPALEPIEGGFSVSWTQDGKDHQLYFYSDRPMTIEDDGATGRWTLQEGETVHVVFCPGRADMPKIDKVYVREAFQQTSEYWHKWVGQGSYPGNWRELVVRSALTLKLLTSQKHGSIAAAATFGLPEVLGGERNWDYRYCWVRDSAFTLYAFSRLNYYDEAEAFTHFLLERMMEQPEDGGPGLQIMYAMDGNDHLHETTLDHMDGFENSRPVRIGNEAYTQRQMDIFGEFMDAVYISTKARGKPTTSAWKKMRRMLDWVAANWHLPDKGIWESRGEDEDYLSSRLMCWVALDRGLRIAMRQSLPCDMETWRKARDTIQETILEEFWNPDIGAFTQVKGGVALDAVVLLMPLVRFINPRDPMWVSTLKAVQENLVHDCLVHRYNNDEASDDGLEGREGSFTICSFWYVEALARTGHVAEARLMFEKLHSYANHLGLYAEELSSSGDHLGNFPQGLTHLSLISAAIWLDRALGDGSGGEHRHILEDPDGIS</sequence>
<proteinExistence type="predicted"/>
<dbReference type="InterPro" id="IPR011613">
    <property type="entry name" value="GH15-like"/>
</dbReference>
<dbReference type="Pfam" id="PF19291">
    <property type="entry name" value="TREH_N"/>
    <property type="match status" value="1"/>
</dbReference>
<evidence type="ECO:0000259" key="2">
    <source>
        <dbReference type="Pfam" id="PF19291"/>
    </source>
</evidence>
<accession>A0A0P0YW91</accession>
<feature type="domain" description="Trehalase-like N-terminal" evidence="2">
    <location>
        <begin position="32"/>
        <end position="171"/>
    </location>
</feature>
<feature type="domain" description="GH15-like" evidence="1">
    <location>
        <begin position="248"/>
        <end position="615"/>
    </location>
</feature>
<dbReference type="InterPro" id="IPR008928">
    <property type="entry name" value="6-hairpin_glycosidase_sf"/>
</dbReference>
<evidence type="ECO:0000313" key="3">
    <source>
        <dbReference type="EMBL" id="BAT25676.1"/>
    </source>
</evidence>
<dbReference type="AlphaFoldDB" id="A0A0P0YW91"/>
<dbReference type="Pfam" id="PF00723">
    <property type="entry name" value="Glyco_hydro_15"/>
    <property type="match status" value="1"/>
</dbReference>
<evidence type="ECO:0000259" key="1">
    <source>
        <dbReference type="Pfam" id="PF00723"/>
    </source>
</evidence>
<dbReference type="PANTHER" id="PTHR31616">
    <property type="entry name" value="TREHALASE"/>
    <property type="match status" value="1"/>
</dbReference>
<name>A0A0P0YW91_9HYPH</name>
<dbReference type="SUPFAM" id="SSF48208">
    <property type="entry name" value="Six-hairpin glycosidases"/>
    <property type="match status" value="1"/>
</dbReference>
<dbReference type="EMBL" id="LC066370">
    <property type="protein sequence ID" value="BAT25676.1"/>
    <property type="molecule type" value="Genomic_DNA"/>
</dbReference>
<dbReference type="GO" id="GO:0004553">
    <property type="term" value="F:hydrolase activity, hydrolyzing O-glycosyl compounds"/>
    <property type="evidence" value="ECO:0007669"/>
    <property type="project" value="UniProtKB-ARBA"/>
</dbReference>
<protein>
    <submittedName>
        <fullName evidence="3">Glycosyl hydrolase, family 15</fullName>
    </submittedName>
</protein>